<dbReference type="OrthoDB" id="2350283at2759"/>
<dbReference type="InterPro" id="IPR011705">
    <property type="entry name" value="BACK"/>
</dbReference>
<dbReference type="Proteomes" id="UP000022910">
    <property type="component" value="Unassembled WGS sequence"/>
</dbReference>
<accession>A0A015KDF2</accession>
<dbReference type="InterPro" id="IPR011333">
    <property type="entry name" value="SKP1/BTB/POZ_sf"/>
</dbReference>
<dbReference type="SUPFAM" id="SSF54695">
    <property type="entry name" value="POZ domain"/>
    <property type="match status" value="1"/>
</dbReference>
<name>A0A015KDF2_RHIIW</name>
<dbReference type="SMART" id="SM00225">
    <property type="entry name" value="BTB"/>
    <property type="match status" value="1"/>
</dbReference>
<dbReference type="PROSITE" id="PS51886">
    <property type="entry name" value="TLDC"/>
    <property type="match status" value="1"/>
</dbReference>
<evidence type="ECO:0000313" key="4">
    <source>
        <dbReference type="Proteomes" id="UP000022910"/>
    </source>
</evidence>
<dbReference type="Gene3D" id="3.30.710.10">
    <property type="entry name" value="Potassium Channel Kv1.1, Chain A"/>
    <property type="match status" value="1"/>
</dbReference>
<dbReference type="InterPro" id="IPR006571">
    <property type="entry name" value="TLDc_dom"/>
</dbReference>
<evidence type="ECO:0000313" key="3">
    <source>
        <dbReference type="EMBL" id="EXX57561.1"/>
    </source>
</evidence>
<evidence type="ECO:0000259" key="2">
    <source>
        <dbReference type="PROSITE" id="PS51886"/>
    </source>
</evidence>
<reference evidence="3 4" key="1">
    <citation type="submission" date="2014-02" db="EMBL/GenBank/DDBJ databases">
        <title>Single nucleus genome sequencing reveals high similarity among nuclei of an endomycorrhizal fungus.</title>
        <authorList>
            <person name="Lin K."/>
            <person name="Geurts R."/>
            <person name="Zhang Z."/>
            <person name="Limpens E."/>
            <person name="Saunders D.G."/>
            <person name="Mu D."/>
            <person name="Pang E."/>
            <person name="Cao H."/>
            <person name="Cha H."/>
            <person name="Lin T."/>
            <person name="Zhou Q."/>
            <person name="Shang Y."/>
            <person name="Li Y."/>
            <person name="Ivanov S."/>
            <person name="Sharma T."/>
            <person name="Velzen R.V."/>
            <person name="Ruijter N.D."/>
            <person name="Aanen D.K."/>
            <person name="Win J."/>
            <person name="Kamoun S."/>
            <person name="Bisseling T."/>
            <person name="Huang S."/>
        </authorList>
    </citation>
    <scope>NUCLEOTIDE SEQUENCE [LARGE SCALE GENOMIC DNA]</scope>
    <source>
        <strain evidence="4">DAOM197198w</strain>
    </source>
</reference>
<dbReference type="InterPro" id="IPR000210">
    <property type="entry name" value="BTB/POZ_dom"/>
</dbReference>
<dbReference type="EMBL" id="JEMT01027336">
    <property type="protein sequence ID" value="EXX57561.1"/>
    <property type="molecule type" value="Genomic_DNA"/>
</dbReference>
<protein>
    <recommendedName>
        <fullName evidence="5">Kelch-like protein 17</fullName>
    </recommendedName>
</protein>
<dbReference type="AlphaFoldDB" id="A0A015KDF2"/>
<dbReference type="PROSITE" id="PS50097">
    <property type="entry name" value="BTB"/>
    <property type="match status" value="1"/>
</dbReference>
<gene>
    <name evidence="3" type="ORF">RirG_206040</name>
</gene>
<evidence type="ECO:0000259" key="1">
    <source>
        <dbReference type="PROSITE" id="PS50097"/>
    </source>
</evidence>
<dbReference type="Pfam" id="PF00651">
    <property type="entry name" value="BTB"/>
    <property type="match status" value="1"/>
</dbReference>
<dbReference type="Gene3D" id="1.25.40.420">
    <property type="match status" value="1"/>
</dbReference>
<organism evidence="3 4">
    <name type="scientific">Rhizophagus irregularis (strain DAOM 197198w)</name>
    <name type="common">Glomus intraradices</name>
    <dbReference type="NCBI Taxonomy" id="1432141"/>
    <lineage>
        <taxon>Eukaryota</taxon>
        <taxon>Fungi</taxon>
        <taxon>Fungi incertae sedis</taxon>
        <taxon>Mucoromycota</taxon>
        <taxon>Glomeromycotina</taxon>
        <taxon>Glomeromycetes</taxon>
        <taxon>Glomerales</taxon>
        <taxon>Glomeraceae</taxon>
        <taxon>Rhizophagus</taxon>
    </lineage>
</organism>
<dbReference type="PANTHER" id="PTHR45774">
    <property type="entry name" value="BTB/POZ DOMAIN-CONTAINING"/>
    <property type="match status" value="1"/>
</dbReference>
<feature type="domain" description="BTB" evidence="1">
    <location>
        <begin position="23"/>
        <end position="96"/>
    </location>
</feature>
<sequence>MTDKFLSKLSQNFLEILDDDEYYDITIEVGNDPHVKVFRAHMVILNYRSSYLRRILSTNKKKNDETLLYIKLPNILPEIFQIILRYIYGGKISLVEYDTLDIIKILVAANELSLQELVPHLQSFLIENKENWIEQNFNLIYQTSFGNDSFLDLQKFCTELISKQPEKIFNSSSFTSISEKVLISLIQLDKVQMSEVQIWEHVLKWGIAQNPELSLDPSSYSNDDFNALKNTLQQFIPLIKFTEFASKEFLSKVYPYRKIISEDLYENLIQCFLDNDYKPSKKSEQQTIKETRKISLKNIDSKIITIQHAELISKWVDRLEIADELKNSYEFKLILRGSRDGFTAEKFHEICDNKSHTISIIKVDDSNEILGGYNPIVWKSIYISISNCEYGETKDSFIFSFNNKKDIKNHILSRVVEEKYAIDNYYSYGPSFGREDLKFREGFESSYNKRASYEKQIRETEDVFSVEEYEVFQIVRDN</sequence>
<dbReference type="PANTHER" id="PTHR45774:SF3">
    <property type="entry name" value="BTB (POZ) DOMAIN-CONTAINING 2B-RELATED"/>
    <property type="match status" value="1"/>
</dbReference>
<proteinExistence type="predicted"/>
<dbReference type="Pfam" id="PF07534">
    <property type="entry name" value="TLD"/>
    <property type="match status" value="1"/>
</dbReference>
<keyword evidence="4" id="KW-1185">Reference proteome</keyword>
<comment type="caution">
    <text evidence="3">The sequence shown here is derived from an EMBL/GenBank/DDBJ whole genome shotgun (WGS) entry which is preliminary data.</text>
</comment>
<evidence type="ECO:0008006" key="5">
    <source>
        <dbReference type="Google" id="ProtNLM"/>
    </source>
</evidence>
<dbReference type="HOGENOM" id="CLU_021542_0_2_1"/>
<dbReference type="Pfam" id="PF07707">
    <property type="entry name" value="BACK"/>
    <property type="match status" value="1"/>
</dbReference>
<feature type="domain" description="TLDc" evidence="2">
    <location>
        <begin position="302"/>
        <end position="475"/>
    </location>
</feature>